<evidence type="ECO:0000256" key="2">
    <source>
        <dbReference type="ARBA" id="ARBA00061115"/>
    </source>
</evidence>
<dbReference type="CDD" id="cd11528">
    <property type="entry name" value="NTP-PPase_MazG_Nterm"/>
    <property type="match status" value="1"/>
</dbReference>
<dbReference type="GO" id="GO:0047693">
    <property type="term" value="F:ATP diphosphatase activity"/>
    <property type="evidence" value="ECO:0007669"/>
    <property type="project" value="UniProtKB-EC"/>
</dbReference>
<dbReference type="GO" id="GO:0046052">
    <property type="term" value="P:UTP catabolic process"/>
    <property type="evidence" value="ECO:0007669"/>
    <property type="project" value="TreeGrafter"/>
</dbReference>
<dbReference type="FunFam" id="1.10.287.1080:FF:000003">
    <property type="entry name" value="Nucleoside triphosphate pyrophosphohydrolase"/>
    <property type="match status" value="1"/>
</dbReference>
<evidence type="ECO:0000259" key="5">
    <source>
        <dbReference type="Pfam" id="PF03819"/>
    </source>
</evidence>
<accession>A0A7X6DQS2</accession>
<dbReference type="EMBL" id="VTOW01000002">
    <property type="protein sequence ID" value="NKE71542.1"/>
    <property type="molecule type" value="Genomic_DNA"/>
</dbReference>
<dbReference type="GO" id="GO:0046047">
    <property type="term" value="P:TTP catabolic process"/>
    <property type="evidence" value="ECO:0007669"/>
    <property type="project" value="TreeGrafter"/>
</dbReference>
<proteinExistence type="inferred from homology"/>
<comment type="caution">
    <text evidence="6">The sequence shown here is derived from an EMBL/GenBank/DDBJ whole genome shotgun (WGS) entry which is preliminary data.</text>
</comment>
<evidence type="ECO:0000256" key="3">
    <source>
        <dbReference type="ARBA" id="ARBA00066372"/>
    </source>
</evidence>
<dbReference type="InterPro" id="IPR011551">
    <property type="entry name" value="NTP_PyrPHydrolase_MazG"/>
</dbReference>
<dbReference type="GO" id="GO:0006203">
    <property type="term" value="P:dGTP catabolic process"/>
    <property type="evidence" value="ECO:0007669"/>
    <property type="project" value="TreeGrafter"/>
</dbReference>
<dbReference type="FunFam" id="1.10.287.1080:FF:000001">
    <property type="entry name" value="Nucleoside triphosphate pyrophosphohydrolase"/>
    <property type="match status" value="1"/>
</dbReference>
<sequence>MSKSFDQLVALMDRLRAEGGCPWDRAQTPESLKPFLIEEAYEVLEAIEAGKAEPLCEELGDLLFQVLFHAQIAKERNQFDIEAVVKTSLEKMTRRHPHVFSPEQSEAPPLDQQAVLSRWEEMKKKEDRNQSRKSALDGIPRQLPALLRAHQIQARAARVGFDWKTIEPVFGKIEEEFQEVRTAAAEGVPARIEAEVGDLLFAVVNAARFLKVNPEDALRGTIQRFTDRFQMMESEAKQRGVSLDTLSLEEMDALWEKAKKDETREG</sequence>
<dbReference type="InterPro" id="IPR048015">
    <property type="entry name" value="NTP-PPase_MazG-like_N"/>
</dbReference>
<evidence type="ECO:0000256" key="1">
    <source>
        <dbReference type="ARBA" id="ARBA00052141"/>
    </source>
</evidence>
<dbReference type="InterPro" id="IPR048011">
    <property type="entry name" value="NTP-PPase_MazG-like_C"/>
</dbReference>
<dbReference type="GO" id="GO:0046061">
    <property type="term" value="P:dATP catabolic process"/>
    <property type="evidence" value="ECO:0007669"/>
    <property type="project" value="TreeGrafter"/>
</dbReference>
<dbReference type="SUPFAM" id="SSF101386">
    <property type="entry name" value="all-alpha NTP pyrophosphatases"/>
    <property type="match status" value="2"/>
</dbReference>
<name>A0A7X6DQS2_9BACT</name>
<dbReference type="RefSeq" id="WP_168060268.1">
    <property type="nucleotide sequence ID" value="NZ_VTOW01000002.1"/>
</dbReference>
<dbReference type="Proteomes" id="UP000534783">
    <property type="component" value="Unassembled WGS sequence"/>
</dbReference>
<dbReference type="NCBIfam" id="NF007113">
    <property type="entry name" value="PRK09562.1"/>
    <property type="match status" value="1"/>
</dbReference>
<dbReference type="PANTHER" id="PTHR30522:SF0">
    <property type="entry name" value="NUCLEOSIDE TRIPHOSPHATE PYROPHOSPHOHYDROLASE"/>
    <property type="match status" value="1"/>
</dbReference>
<gene>
    <name evidence="6" type="primary">mazG</name>
    <name evidence="6" type="ORF">MNODULE_12400</name>
</gene>
<evidence type="ECO:0000313" key="6">
    <source>
        <dbReference type="EMBL" id="NKE71542.1"/>
    </source>
</evidence>
<comment type="catalytic activity">
    <reaction evidence="1">
        <text>ATP + H2O = AMP + diphosphate + H(+)</text>
        <dbReference type="Rhea" id="RHEA:14245"/>
        <dbReference type="ChEBI" id="CHEBI:15377"/>
        <dbReference type="ChEBI" id="CHEBI:15378"/>
        <dbReference type="ChEBI" id="CHEBI:30616"/>
        <dbReference type="ChEBI" id="CHEBI:33019"/>
        <dbReference type="ChEBI" id="CHEBI:456215"/>
        <dbReference type="EC" id="3.6.1.8"/>
    </reaction>
</comment>
<protein>
    <recommendedName>
        <fullName evidence="4">Nucleoside triphosphate pyrophosphohydrolase</fullName>
        <ecNumber evidence="3">3.6.1.8</ecNumber>
    </recommendedName>
</protein>
<dbReference type="AlphaFoldDB" id="A0A7X6DQS2"/>
<feature type="domain" description="NTP pyrophosphohydrolase MazG-like" evidence="5">
    <location>
        <begin position="27"/>
        <end position="100"/>
    </location>
</feature>
<reference evidence="6 7" key="1">
    <citation type="journal article" date="2020" name="Nature">
        <title>Bacterial chemolithoautotrophy via manganese oxidation.</title>
        <authorList>
            <person name="Yu H."/>
            <person name="Leadbetter J.R."/>
        </authorList>
    </citation>
    <scope>NUCLEOTIDE SEQUENCE [LARGE SCALE GENOMIC DNA]</scope>
    <source>
        <strain evidence="6 7">Mn-1</strain>
    </source>
</reference>
<organism evidence="6 7">
    <name type="scientific">Candidatus Manganitrophus noduliformans</name>
    <dbReference type="NCBI Taxonomy" id="2606439"/>
    <lineage>
        <taxon>Bacteria</taxon>
        <taxon>Pseudomonadati</taxon>
        <taxon>Nitrospirota</taxon>
        <taxon>Nitrospiria</taxon>
        <taxon>Candidatus Troglogloeales</taxon>
        <taxon>Candidatus Manganitrophaceae</taxon>
        <taxon>Candidatus Manganitrophus</taxon>
    </lineage>
</organism>
<dbReference type="Gene3D" id="1.10.287.1080">
    <property type="entry name" value="MazG-like"/>
    <property type="match status" value="2"/>
</dbReference>
<dbReference type="GO" id="GO:0046081">
    <property type="term" value="P:dUTP catabolic process"/>
    <property type="evidence" value="ECO:0007669"/>
    <property type="project" value="TreeGrafter"/>
</dbReference>
<dbReference type="NCBIfam" id="TIGR00444">
    <property type="entry name" value="mazG"/>
    <property type="match status" value="1"/>
</dbReference>
<evidence type="ECO:0000313" key="7">
    <source>
        <dbReference type="Proteomes" id="UP000534783"/>
    </source>
</evidence>
<keyword evidence="6" id="KW-0378">Hydrolase</keyword>
<evidence type="ECO:0000256" key="4">
    <source>
        <dbReference type="ARBA" id="ARBA00074799"/>
    </source>
</evidence>
<dbReference type="GO" id="GO:0046076">
    <property type="term" value="P:dTTP catabolic process"/>
    <property type="evidence" value="ECO:0007669"/>
    <property type="project" value="TreeGrafter"/>
</dbReference>
<keyword evidence="7" id="KW-1185">Reference proteome</keyword>
<dbReference type="InterPro" id="IPR004518">
    <property type="entry name" value="MazG-like_dom"/>
</dbReference>
<dbReference type="PANTHER" id="PTHR30522">
    <property type="entry name" value="NUCLEOSIDE TRIPHOSPHATE PYROPHOSPHOHYDROLASE"/>
    <property type="match status" value="1"/>
</dbReference>
<dbReference type="CDD" id="cd11529">
    <property type="entry name" value="NTP-PPase_MazG_Cterm"/>
    <property type="match status" value="1"/>
</dbReference>
<dbReference type="GO" id="GO:0006950">
    <property type="term" value="P:response to stress"/>
    <property type="evidence" value="ECO:0007669"/>
    <property type="project" value="UniProtKB-ARBA"/>
</dbReference>
<feature type="domain" description="NTP pyrophosphohydrolase MazG-like" evidence="5">
    <location>
        <begin position="172"/>
        <end position="228"/>
    </location>
</feature>
<dbReference type="Pfam" id="PF03819">
    <property type="entry name" value="MazG"/>
    <property type="match status" value="2"/>
</dbReference>
<dbReference type="EC" id="3.6.1.8" evidence="3"/>
<comment type="similarity">
    <text evidence="2">Belongs to the nucleoside triphosphate pyrophosphohydrolase family.</text>
</comment>